<protein>
    <submittedName>
        <fullName evidence="1">DUF3305 domain-containing protein</fullName>
    </submittedName>
</protein>
<evidence type="ECO:0000313" key="1">
    <source>
        <dbReference type="EMBL" id="MCJ2376571.1"/>
    </source>
</evidence>
<reference evidence="1" key="1">
    <citation type="submission" date="2021-11" db="EMBL/GenBank/DDBJ databases">
        <title>Vibrio ZSDE26 sp. nov. and Vibrio ZSDZ34 sp. nov., isolated from coastal seawater in Qingdao.</title>
        <authorList>
            <person name="Zhang P."/>
        </authorList>
    </citation>
    <scope>NUCLEOTIDE SEQUENCE</scope>
    <source>
        <strain evidence="1">ZSDZ34</strain>
    </source>
</reference>
<accession>A0A9X2AVW6</accession>
<evidence type="ECO:0000313" key="2">
    <source>
        <dbReference type="Proteomes" id="UP001139488"/>
    </source>
</evidence>
<dbReference type="AlphaFoldDB" id="A0A9X2AVW6"/>
<gene>
    <name evidence="1" type="ORF">LNL84_06945</name>
</gene>
<name>A0A9X2AVW6_9VIBR</name>
<keyword evidence="2" id="KW-1185">Reference proteome</keyword>
<dbReference type="EMBL" id="JAJNNZ010000004">
    <property type="protein sequence ID" value="MCJ2376571.1"/>
    <property type="molecule type" value="Genomic_DNA"/>
</dbReference>
<dbReference type="RefSeq" id="WP_244356231.1">
    <property type="nucleotide sequence ID" value="NZ_JAJNNZ010000004.1"/>
</dbReference>
<dbReference type="Proteomes" id="UP001139488">
    <property type="component" value="Unassembled WGS sequence"/>
</dbReference>
<sequence>MTKSNCVYQELNGLHKSETLWPIQLDVKLVEKSNGRWSLLQRELQGIRLSVDDTSKPHAILELHRDERTDYRFNLSSHDPKLFAVFENNEQVDLQPLVVTASQSVAAQYLDGDYVVLSKPMPLPVQAWMEAFIGRNGELLEQRRKKRKGAGRASGK</sequence>
<organism evidence="1 2">
    <name type="scientific">Vibrio gelatinilyticus</name>
    <dbReference type="NCBI Taxonomy" id="2893468"/>
    <lineage>
        <taxon>Bacteria</taxon>
        <taxon>Pseudomonadati</taxon>
        <taxon>Pseudomonadota</taxon>
        <taxon>Gammaproteobacteria</taxon>
        <taxon>Vibrionales</taxon>
        <taxon>Vibrionaceae</taxon>
        <taxon>Vibrio</taxon>
    </lineage>
</organism>
<dbReference type="Pfam" id="PF11749">
    <property type="entry name" value="DUF3305"/>
    <property type="match status" value="1"/>
</dbReference>
<dbReference type="InterPro" id="IPR021736">
    <property type="entry name" value="DUF3305"/>
</dbReference>
<comment type="caution">
    <text evidence="1">The sequence shown here is derived from an EMBL/GenBank/DDBJ whole genome shotgun (WGS) entry which is preliminary data.</text>
</comment>
<proteinExistence type="predicted"/>